<dbReference type="SMART" id="SM00829">
    <property type="entry name" value="PKS_ER"/>
    <property type="match status" value="1"/>
</dbReference>
<name>A0A6M0Q4I9_9BACI</name>
<dbReference type="PANTHER" id="PTHR45033:SF3">
    <property type="entry name" value="DEHYDROGENASE, PUTATIVE (AFU_ORTHOLOGUE AFUA_2G13270)-RELATED"/>
    <property type="match status" value="1"/>
</dbReference>
<comment type="caution">
    <text evidence="2">The sequence shown here is derived from an EMBL/GenBank/DDBJ whole genome shotgun (WGS) entry which is preliminary data.</text>
</comment>
<keyword evidence="3" id="KW-1185">Reference proteome</keyword>
<dbReference type="InterPro" id="IPR011032">
    <property type="entry name" value="GroES-like_sf"/>
</dbReference>
<dbReference type="Pfam" id="PF00107">
    <property type="entry name" value="ADH_zinc_N"/>
    <property type="match status" value="1"/>
</dbReference>
<feature type="domain" description="Enoyl reductase (ER)" evidence="1">
    <location>
        <begin position="9"/>
        <end position="322"/>
    </location>
</feature>
<dbReference type="SUPFAM" id="SSF50129">
    <property type="entry name" value="GroES-like"/>
    <property type="match status" value="1"/>
</dbReference>
<evidence type="ECO:0000259" key="1">
    <source>
        <dbReference type="SMART" id="SM00829"/>
    </source>
</evidence>
<sequence length="325" mass="35324">MLAVTVNSKVKNSLKLEEVPVPPIAPDEVLVRIHAAALNHRDLYVNNAWRFLQDGPDQLIAGGDGAGVIVEVGENTGEWSVGDEVMLNPYDMEKDIFLGGPHNGTFGEFIKVSANTLIRKPTYLSFQEAAAVPLALSTAWGTVVTKGAIKSNETILLQGIGGGVALFILQLLNKLGVYVIVTSGSNEKLEAAKKLGAMAGINYKTENVVNRVLELTKGKGVDVSIDSSGKDSIESSTLSLAENGRLLVFGSTTGGINWDELRKQKYFVETGMVNQQDLQEAVTYYTEQQLKPIISSKIYSLKEYKDAYKELEKAEQFGKIIIQIS</sequence>
<dbReference type="EMBL" id="JAAIWM010000002">
    <property type="protein sequence ID" value="NEY71162.1"/>
    <property type="molecule type" value="Genomic_DNA"/>
</dbReference>
<dbReference type="InterPro" id="IPR013154">
    <property type="entry name" value="ADH-like_N"/>
</dbReference>
<evidence type="ECO:0000313" key="3">
    <source>
        <dbReference type="Proteomes" id="UP000481043"/>
    </source>
</evidence>
<accession>A0A6M0Q4I9</accession>
<dbReference type="InterPro" id="IPR052711">
    <property type="entry name" value="Zinc_ADH-like"/>
</dbReference>
<dbReference type="Pfam" id="PF08240">
    <property type="entry name" value="ADH_N"/>
    <property type="match status" value="1"/>
</dbReference>
<dbReference type="GO" id="GO:0016491">
    <property type="term" value="F:oxidoreductase activity"/>
    <property type="evidence" value="ECO:0007669"/>
    <property type="project" value="InterPro"/>
</dbReference>
<reference evidence="2 3" key="1">
    <citation type="submission" date="2020-02" db="EMBL/GenBank/DDBJ databases">
        <title>Bacillus aquiflavi sp. nov., isolated from yellow water of strong flavor Chinese baijiu in Yibin region of China.</title>
        <authorList>
            <person name="Xie J."/>
        </authorList>
    </citation>
    <scope>NUCLEOTIDE SEQUENCE [LARGE SCALE GENOMIC DNA]</scope>
    <source>
        <strain evidence="2 3">SA4</strain>
    </source>
</reference>
<dbReference type="SUPFAM" id="SSF51735">
    <property type="entry name" value="NAD(P)-binding Rossmann-fold domains"/>
    <property type="match status" value="1"/>
</dbReference>
<dbReference type="RefSeq" id="WP_163178524.1">
    <property type="nucleotide sequence ID" value="NZ_JAAIWM010000002.1"/>
</dbReference>
<proteinExistence type="predicted"/>
<dbReference type="Gene3D" id="3.90.180.10">
    <property type="entry name" value="Medium-chain alcohol dehydrogenases, catalytic domain"/>
    <property type="match status" value="1"/>
</dbReference>
<dbReference type="Proteomes" id="UP000481043">
    <property type="component" value="Unassembled WGS sequence"/>
</dbReference>
<dbReference type="Gene3D" id="3.40.50.720">
    <property type="entry name" value="NAD(P)-binding Rossmann-like Domain"/>
    <property type="match status" value="1"/>
</dbReference>
<dbReference type="InterPro" id="IPR036291">
    <property type="entry name" value="NAD(P)-bd_dom_sf"/>
</dbReference>
<evidence type="ECO:0000313" key="2">
    <source>
        <dbReference type="EMBL" id="NEY71162.1"/>
    </source>
</evidence>
<dbReference type="AlphaFoldDB" id="A0A6M0Q4I9"/>
<protein>
    <submittedName>
        <fullName evidence="2">Zinc-binding dehydrogenase</fullName>
    </submittedName>
</protein>
<dbReference type="PANTHER" id="PTHR45033">
    <property type="match status" value="1"/>
</dbReference>
<dbReference type="InterPro" id="IPR020843">
    <property type="entry name" value="ER"/>
</dbReference>
<dbReference type="InterPro" id="IPR013149">
    <property type="entry name" value="ADH-like_C"/>
</dbReference>
<gene>
    <name evidence="2" type="ORF">G4D63_05345</name>
</gene>
<organism evidence="2 3">
    <name type="scientific">Bacillus mesophilus</name>
    <dbReference type="NCBI Taxonomy" id="1808955"/>
    <lineage>
        <taxon>Bacteria</taxon>
        <taxon>Bacillati</taxon>
        <taxon>Bacillota</taxon>
        <taxon>Bacilli</taxon>
        <taxon>Bacillales</taxon>
        <taxon>Bacillaceae</taxon>
        <taxon>Bacillus</taxon>
    </lineage>
</organism>